<evidence type="ECO:0000256" key="1">
    <source>
        <dbReference type="SAM" id="MobiDB-lite"/>
    </source>
</evidence>
<dbReference type="KEGG" id="psco:LY89DRAFT_686171"/>
<feature type="compositionally biased region" description="Polar residues" evidence="1">
    <location>
        <begin position="60"/>
        <end position="77"/>
    </location>
</feature>
<dbReference type="RefSeq" id="XP_018069763.1">
    <property type="nucleotide sequence ID" value="XM_018215223.1"/>
</dbReference>
<evidence type="ECO:0000313" key="2">
    <source>
        <dbReference type="EMBL" id="KUJ15408.1"/>
    </source>
</evidence>
<proteinExistence type="predicted"/>
<name>A0A194X5E8_MOLSC</name>
<reference evidence="2 3" key="1">
    <citation type="submission" date="2015-10" db="EMBL/GenBank/DDBJ databases">
        <title>Full genome of DAOMC 229536 Phialocephala scopiformis, a fungal endophyte of spruce producing the potent anti-insectan compound rugulosin.</title>
        <authorList>
            <consortium name="DOE Joint Genome Institute"/>
            <person name="Walker A.K."/>
            <person name="Frasz S.L."/>
            <person name="Seifert K.A."/>
            <person name="Miller J.D."/>
            <person name="Mondo S.J."/>
            <person name="Labutti K."/>
            <person name="Lipzen A."/>
            <person name="Dockter R."/>
            <person name="Kennedy M."/>
            <person name="Grigoriev I.V."/>
            <person name="Spatafora J.W."/>
        </authorList>
    </citation>
    <scope>NUCLEOTIDE SEQUENCE [LARGE SCALE GENOMIC DNA]</scope>
    <source>
        <strain evidence="2 3">CBS 120377</strain>
    </source>
</reference>
<dbReference type="AlphaFoldDB" id="A0A194X5E8"/>
<protein>
    <submittedName>
        <fullName evidence="2">Uncharacterized protein</fullName>
    </submittedName>
</protein>
<keyword evidence="3" id="KW-1185">Reference proteome</keyword>
<dbReference type="Proteomes" id="UP000070700">
    <property type="component" value="Unassembled WGS sequence"/>
</dbReference>
<organism evidence="2 3">
    <name type="scientific">Mollisia scopiformis</name>
    <name type="common">Conifer needle endophyte fungus</name>
    <name type="synonym">Phialocephala scopiformis</name>
    <dbReference type="NCBI Taxonomy" id="149040"/>
    <lineage>
        <taxon>Eukaryota</taxon>
        <taxon>Fungi</taxon>
        <taxon>Dikarya</taxon>
        <taxon>Ascomycota</taxon>
        <taxon>Pezizomycotina</taxon>
        <taxon>Leotiomycetes</taxon>
        <taxon>Helotiales</taxon>
        <taxon>Mollisiaceae</taxon>
        <taxon>Mollisia</taxon>
    </lineage>
</organism>
<feature type="region of interest" description="Disordered" evidence="1">
    <location>
        <begin position="1"/>
        <end position="47"/>
    </location>
</feature>
<sequence>MSTNTNEASPAAITHNQSPHTTNSLSNSSSNASSLKHHVSSHSQLNEKKLYEARMTSYFSPTSGSLPLSQYTSSTKSDSARAKDMKDYLDSLDGIIFKE</sequence>
<accession>A0A194X5E8</accession>
<dbReference type="EMBL" id="KQ947418">
    <property type="protein sequence ID" value="KUJ15408.1"/>
    <property type="molecule type" value="Genomic_DNA"/>
</dbReference>
<dbReference type="InParanoid" id="A0A194X5E8"/>
<dbReference type="GeneID" id="28824949"/>
<evidence type="ECO:0000313" key="3">
    <source>
        <dbReference type="Proteomes" id="UP000070700"/>
    </source>
</evidence>
<feature type="region of interest" description="Disordered" evidence="1">
    <location>
        <begin position="60"/>
        <end position="82"/>
    </location>
</feature>
<feature type="compositionally biased region" description="Low complexity" evidence="1">
    <location>
        <begin position="18"/>
        <end position="34"/>
    </location>
</feature>
<gene>
    <name evidence="2" type="ORF">LY89DRAFT_686171</name>
</gene>